<accession>A0A2G9YSL0</accession>
<reference evidence="1 2" key="1">
    <citation type="submission" date="2017-09" db="EMBL/GenBank/DDBJ databases">
        <title>Depth-based differentiation of microbial function through sediment-hosted aquifers and enrichment of novel symbionts in the deep terrestrial subsurface.</title>
        <authorList>
            <person name="Probst A.J."/>
            <person name="Ladd B."/>
            <person name="Jarett J.K."/>
            <person name="Geller-Mcgrath D.E."/>
            <person name="Sieber C.M."/>
            <person name="Emerson J.B."/>
            <person name="Anantharaman K."/>
            <person name="Thomas B.C."/>
            <person name="Malmstrom R."/>
            <person name="Stieglmeier M."/>
            <person name="Klingl A."/>
            <person name="Woyke T."/>
            <person name="Ryan C.M."/>
            <person name="Banfield J.F."/>
        </authorList>
    </citation>
    <scope>NUCLEOTIDE SEQUENCE [LARGE SCALE GENOMIC DNA]</scope>
    <source>
        <strain evidence="1">CG23_combo_of_CG06-09_8_20_14_all_39_25</strain>
    </source>
</reference>
<organism evidence="1 2">
    <name type="scientific">Candidatus Nealsonbacteria bacterium CG23_combo_of_CG06-09_8_20_14_all_39_25</name>
    <dbReference type="NCBI Taxonomy" id="1974723"/>
    <lineage>
        <taxon>Bacteria</taxon>
        <taxon>Candidatus Nealsoniibacteriota</taxon>
    </lineage>
</organism>
<comment type="caution">
    <text evidence="1">The sequence shown here is derived from an EMBL/GenBank/DDBJ whole genome shotgun (WGS) entry which is preliminary data.</text>
</comment>
<sequence length="84" mass="10067">MQPKKMPQSLRKYIRREKARIRREVLDLKEQEKLISQLYQKLFKPSKTTSTRFSERKPNIAKRVEVALLGKQDENKRDLQPGDK</sequence>
<dbReference type="Proteomes" id="UP000229054">
    <property type="component" value="Unassembled WGS sequence"/>
</dbReference>
<proteinExistence type="predicted"/>
<evidence type="ECO:0000313" key="1">
    <source>
        <dbReference type="EMBL" id="PIP22236.1"/>
    </source>
</evidence>
<protein>
    <submittedName>
        <fullName evidence="1">Uncharacterized protein</fullName>
    </submittedName>
</protein>
<dbReference type="EMBL" id="PCRN01000064">
    <property type="protein sequence ID" value="PIP22236.1"/>
    <property type="molecule type" value="Genomic_DNA"/>
</dbReference>
<dbReference type="AlphaFoldDB" id="A0A2G9YSL0"/>
<name>A0A2G9YSL0_9BACT</name>
<evidence type="ECO:0000313" key="2">
    <source>
        <dbReference type="Proteomes" id="UP000229054"/>
    </source>
</evidence>
<gene>
    <name evidence="1" type="ORF">COX38_01665</name>
</gene>